<proteinExistence type="predicted"/>
<gene>
    <name evidence="1" type="ORF">TM448A00811_0028</name>
    <name evidence="2" type="ORF">TM448B00775_0021</name>
</gene>
<protein>
    <submittedName>
        <fullName evidence="1">Uncharacterized protein</fullName>
    </submittedName>
</protein>
<evidence type="ECO:0000313" key="1">
    <source>
        <dbReference type="EMBL" id="QJA48046.1"/>
    </source>
</evidence>
<name>A0A6H1ZJE0_9ZZZZ</name>
<accession>A0A6H1ZJE0</accession>
<sequence length="71" mass="8096">MKFKYTGIIEIEPCPALGFFKVIKGTEIVPDGQVMRLEYIKEHFTPVDCEAVDLVLTDYDVLFKGIEQKGK</sequence>
<reference evidence="1" key="1">
    <citation type="submission" date="2020-03" db="EMBL/GenBank/DDBJ databases">
        <title>The deep terrestrial virosphere.</title>
        <authorList>
            <person name="Holmfeldt K."/>
            <person name="Nilsson E."/>
            <person name="Simone D."/>
            <person name="Lopez-Fernandez M."/>
            <person name="Wu X."/>
            <person name="de Brujin I."/>
            <person name="Lundin D."/>
            <person name="Andersson A."/>
            <person name="Bertilsson S."/>
            <person name="Dopson M."/>
        </authorList>
    </citation>
    <scope>NUCLEOTIDE SEQUENCE</scope>
    <source>
        <strain evidence="1">TM448A00811</strain>
        <strain evidence="2">TM448B00775</strain>
    </source>
</reference>
<dbReference type="EMBL" id="MT144068">
    <property type="protein sequence ID" value="QJA48046.1"/>
    <property type="molecule type" value="Genomic_DNA"/>
</dbReference>
<organism evidence="1">
    <name type="scientific">viral metagenome</name>
    <dbReference type="NCBI Taxonomy" id="1070528"/>
    <lineage>
        <taxon>unclassified sequences</taxon>
        <taxon>metagenomes</taxon>
        <taxon>organismal metagenomes</taxon>
    </lineage>
</organism>
<dbReference type="AlphaFoldDB" id="A0A6H1ZJE0"/>
<evidence type="ECO:0000313" key="2">
    <source>
        <dbReference type="EMBL" id="QJH96596.1"/>
    </source>
</evidence>
<dbReference type="EMBL" id="MT144656">
    <property type="protein sequence ID" value="QJH96596.1"/>
    <property type="molecule type" value="Genomic_DNA"/>
</dbReference>